<keyword evidence="1" id="KW-1133">Transmembrane helix</keyword>
<dbReference type="Proteomes" id="UP000003136">
    <property type="component" value="Unassembled WGS sequence"/>
</dbReference>
<evidence type="ECO:0008006" key="4">
    <source>
        <dbReference type="Google" id="ProtNLM"/>
    </source>
</evidence>
<gene>
    <name evidence="2" type="ORF">BACPEC_02429</name>
</gene>
<dbReference type="HOGENOM" id="CLU_926401_0_0_9"/>
<organism evidence="2 3">
    <name type="scientific">[Bacteroides] pectinophilus ATCC 43243</name>
    <dbReference type="NCBI Taxonomy" id="483218"/>
    <lineage>
        <taxon>Bacteria</taxon>
        <taxon>Bacillati</taxon>
        <taxon>Bacillota</taxon>
        <taxon>Clostridia</taxon>
        <taxon>Eubacteriales</taxon>
    </lineage>
</organism>
<keyword evidence="1" id="KW-0812">Transmembrane</keyword>
<dbReference type="EMBL" id="ABVQ01000037">
    <property type="protein sequence ID" value="EEC55922.1"/>
    <property type="molecule type" value="Genomic_DNA"/>
</dbReference>
<keyword evidence="1" id="KW-0472">Membrane</keyword>
<evidence type="ECO:0000256" key="1">
    <source>
        <dbReference type="SAM" id="Phobius"/>
    </source>
</evidence>
<feature type="transmembrane region" description="Helical" evidence="1">
    <location>
        <begin position="6"/>
        <end position="29"/>
    </location>
</feature>
<sequence length="300" mass="34997">MKNKNAANAIAVLIPYLRAAAFIVLVIMLEIVHAKAWSYDENGLAEDQFRLIEQSKQTRSEEKLIIGDSVASQLFGNDKRFQNAYTMTGNCSATMGGYYLLLRNYIEANPQTKRIIMVISPDLMANAADKDYSYQYYVVPYYTQENMQYITEDVQEYIDYKYGAAATRCEPLKKIIYNDMFVLSQYRDYITATRPKERENMRISALSATYLRQIKQLCDDNSINLKVMCCPLQSNRIMRTWKGFEEDIERYGLQDILNGYSKNATYYDEKNFQDEYHFKDSFLKKGRPVILKNLLERNGE</sequence>
<reference evidence="2 3" key="2">
    <citation type="submission" date="2008-11" db="EMBL/GenBank/DDBJ databases">
        <authorList>
            <person name="Fulton L."/>
            <person name="Clifton S."/>
            <person name="Fulton B."/>
            <person name="Xu J."/>
            <person name="Minx P."/>
            <person name="Pepin K.H."/>
            <person name="Johnson M."/>
            <person name="Bhonagiri V."/>
            <person name="Nash W.E."/>
            <person name="Mardis E.R."/>
            <person name="Wilson R.K."/>
        </authorList>
    </citation>
    <scope>NUCLEOTIDE SEQUENCE [LARGE SCALE GENOMIC DNA]</scope>
    <source>
        <strain evidence="2 3">ATCC 43243</strain>
    </source>
</reference>
<proteinExistence type="predicted"/>
<name>B7AUN1_9FIRM</name>
<reference evidence="2 3" key="1">
    <citation type="submission" date="2008-11" db="EMBL/GenBank/DDBJ databases">
        <title>Draft genome sequence of Bacteroides pectinophilus (ATCC 43243).</title>
        <authorList>
            <person name="Sudarsanam P."/>
            <person name="Ley R."/>
            <person name="Guruge J."/>
            <person name="Turnbaugh P.J."/>
            <person name="Mahowald M."/>
            <person name="Liep D."/>
            <person name="Gordon J."/>
        </authorList>
    </citation>
    <scope>NUCLEOTIDE SEQUENCE [LARGE SCALE GENOMIC DNA]</scope>
    <source>
        <strain evidence="2 3">ATCC 43243</strain>
    </source>
</reference>
<protein>
    <recommendedName>
        <fullName evidence="4">SGNH/GDSL hydrolase family protein</fullName>
    </recommendedName>
</protein>
<accession>B7AUN1</accession>
<dbReference type="eggNOG" id="ENOG502ZIPA">
    <property type="taxonomic scope" value="Bacteria"/>
</dbReference>
<comment type="caution">
    <text evidence="2">The sequence shown here is derived from an EMBL/GenBank/DDBJ whole genome shotgun (WGS) entry which is preliminary data.</text>
</comment>
<dbReference type="AlphaFoldDB" id="B7AUN1"/>
<evidence type="ECO:0000313" key="2">
    <source>
        <dbReference type="EMBL" id="EEC55922.1"/>
    </source>
</evidence>
<dbReference type="STRING" id="483218.BACPEC_02429"/>
<evidence type="ECO:0000313" key="3">
    <source>
        <dbReference type="Proteomes" id="UP000003136"/>
    </source>
</evidence>
<keyword evidence="3" id="KW-1185">Reference proteome</keyword>